<accession>A0A5M3WU51</accession>
<proteinExistence type="predicted"/>
<gene>
    <name evidence="1" type="ORF">Amac_037500</name>
</gene>
<comment type="caution">
    <text evidence="1">The sequence shown here is derived from an EMBL/GenBank/DDBJ whole genome shotgun (WGS) entry which is preliminary data.</text>
</comment>
<dbReference type="AlphaFoldDB" id="A0A5M3WU51"/>
<dbReference type="Proteomes" id="UP000331127">
    <property type="component" value="Unassembled WGS sequence"/>
</dbReference>
<name>A0A5M3WU51_9ACTN</name>
<evidence type="ECO:0000313" key="2">
    <source>
        <dbReference type="Proteomes" id="UP000331127"/>
    </source>
</evidence>
<protein>
    <recommendedName>
        <fullName evidence="3">DUF2199 domain-containing protein</fullName>
    </recommendedName>
</protein>
<organism evidence="1 2">
    <name type="scientific">Acrocarpospora macrocephala</name>
    <dbReference type="NCBI Taxonomy" id="150177"/>
    <lineage>
        <taxon>Bacteria</taxon>
        <taxon>Bacillati</taxon>
        <taxon>Actinomycetota</taxon>
        <taxon>Actinomycetes</taxon>
        <taxon>Streptosporangiales</taxon>
        <taxon>Streptosporangiaceae</taxon>
        <taxon>Acrocarpospora</taxon>
    </lineage>
</organism>
<evidence type="ECO:0008006" key="3">
    <source>
        <dbReference type="Google" id="ProtNLM"/>
    </source>
</evidence>
<dbReference type="InterPro" id="IPR018697">
    <property type="entry name" value="DUF2199"/>
</dbReference>
<reference evidence="1 2" key="1">
    <citation type="submission" date="2019-10" db="EMBL/GenBank/DDBJ databases">
        <title>Whole genome shotgun sequence of Acrocarpospora macrocephala NBRC 16266.</title>
        <authorList>
            <person name="Ichikawa N."/>
            <person name="Kimura A."/>
            <person name="Kitahashi Y."/>
            <person name="Komaki H."/>
            <person name="Oguchi A."/>
        </authorList>
    </citation>
    <scope>NUCLEOTIDE SEQUENCE [LARGE SCALE GENOMIC DNA]</scope>
    <source>
        <strain evidence="1 2">NBRC 16266</strain>
    </source>
</reference>
<keyword evidence="2" id="KW-1185">Reference proteome</keyword>
<sequence length="132" mass="14801">MLGLDEAEREALTWSTDNMMQVQGYGAFIRCLLPVSLTGGYSVTFGVWLGVHPDVLHKAYAIWWEPEYATLKLSGVLANAIPPWGDQVMAAPAEAVVRDREQLPYIMRSHHAVLSDVLRREWSHADVLSRVP</sequence>
<dbReference type="Pfam" id="PF09965">
    <property type="entry name" value="DUF2199"/>
    <property type="match status" value="1"/>
</dbReference>
<evidence type="ECO:0000313" key="1">
    <source>
        <dbReference type="EMBL" id="GES10153.1"/>
    </source>
</evidence>
<dbReference type="EMBL" id="BLAE01000019">
    <property type="protein sequence ID" value="GES10153.1"/>
    <property type="molecule type" value="Genomic_DNA"/>
</dbReference>